<evidence type="ECO:0000256" key="17">
    <source>
        <dbReference type="ARBA" id="ARBA00029679"/>
    </source>
</evidence>
<dbReference type="InterPro" id="IPR058681">
    <property type="entry name" value="HEAT_MEC1_N"/>
</dbReference>
<dbReference type="Pfam" id="PF25030">
    <property type="entry name" value="M-HEAT_ATR"/>
    <property type="match status" value="1"/>
</dbReference>
<dbReference type="CDD" id="cd00892">
    <property type="entry name" value="PIKKc_ATR"/>
    <property type="match status" value="1"/>
</dbReference>
<dbReference type="GO" id="GO:0000723">
    <property type="term" value="P:telomere maintenance"/>
    <property type="evidence" value="ECO:0007669"/>
    <property type="project" value="TreeGrafter"/>
</dbReference>
<dbReference type="InterPro" id="IPR016024">
    <property type="entry name" value="ARM-type_fold"/>
</dbReference>
<dbReference type="Pfam" id="PF00454">
    <property type="entry name" value="PI3_PI4_kinase"/>
    <property type="match status" value="1"/>
</dbReference>
<dbReference type="Pfam" id="PF23593">
    <property type="entry name" value="HEAT_ATR"/>
    <property type="match status" value="1"/>
</dbReference>
<dbReference type="InterPro" id="IPR056802">
    <property type="entry name" value="ATR-like_M-HEAT"/>
</dbReference>
<dbReference type="InterPro" id="IPR057564">
    <property type="entry name" value="HEAT_ATR"/>
</dbReference>
<dbReference type="GO" id="GO:0005694">
    <property type="term" value="C:chromosome"/>
    <property type="evidence" value="ECO:0007669"/>
    <property type="project" value="TreeGrafter"/>
</dbReference>
<dbReference type="Gene3D" id="1.25.40.10">
    <property type="entry name" value="Tetratricopeptide repeat domain"/>
    <property type="match status" value="1"/>
</dbReference>
<keyword evidence="26" id="KW-1185">Reference proteome</keyword>
<keyword evidence="6" id="KW-0723">Serine/threonine-protein kinase</keyword>
<keyword evidence="10 25" id="KW-0418">Kinase</keyword>
<dbReference type="SMART" id="SM00146">
    <property type="entry name" value="PI3Kc"/>
    <property type="match status" value="1"/>
</dbReference>
<dbReference type="InterPro" id="IPR014009">
    <property type="entry name" value="PIK_FAT"/>
</dbReference>
<dbReference type="Pfam" id="PF25385">
    <property type="entry name" value="HEAT_MEC1_N"/>
    <property type="match status" value="1"/>
</dbReference>
<dbReference type="InterPro" id="IPR050517">
    <property type="entry name" value="DDR_Repair_Kinase"/>
</dbReference>
<keyword evidence="15" id="KW-0469">Meiosis</keyword>
<feature type="domain" description="FATC" evidence="24">
    <location>
        <begin position="2432"/>
        <end position="2464"/>
    </location>
</feature>
<evidence type="ECO:0000256" key="9">
    <source>
        <dbReference type="ARBA" id="ARBA00022763"/>
    </source>
</evidence>
<evidence type="ECO:0000259" key="24">
    <source>
        <dbReference type="PROSITE" id="PS51190"/>
    </source>
</evidence>
<evidence type="ECO:0000256" key="12">
    <source>
        <dbReference type="ARBA" id="ARBA00022853"/>
    </source>
</evidence>
<dbReference type="PANTHER" id="PTHR11139:SF125">
    <property type="entry name" value="SERINE_THREONINE-PROTEIN KINASE MEC1"/>
    <property type="match status" value="1"/>
</dbReference>
<evidence type="ECO:0000256" key="19">
    <source>
        <dbReference type="ARBA" id="ARBA00033001"/>
    </source>
</evidence>
<evidence type="ECO:0000256" key="3">
    <source>
        <dbReference type="ARBA" id="ARBA00011370"/>
    </source>
</evidence>
<dbReference type="PROSITE" id="PS51189">
    <property type="entry name" value="FAT"/>
    <property type="match status" value="1"/>
</dbReference>
<evidence type="ECO:0000256" key="14">
    <source>
        <dbReference type="ARBA" id="ARBA00023242"/>
    </source>
</evidence>
<dbReference type="EMBL" id="AP024450">
    <property type="protein sequence ID" value="BCS30332.1"/>
    <property type="molecule type" value="Genomic_DNA"/>
</dbReference>
<keyword evidence="12" id="KW-0156">Chromatin regulator</keyword>
<dbReference type="GO" id="GO:0005524">
    <property type="term" value="F:ATP binding"/>
    <property type="evidence" value="ECO:0007669"/>
    <property type="project" value="UniProtKB-KW"/>
</dbReference>
<comment type="catalytic activity">
    <reaction evidence="21">
        <text>L-seryl-[protein] + ATP = O-phospho-L-seryl-[protein] + ADP + H(+)</text>
        <dbReference type="Rhea" id="RHEA:17989"/>
        <dbReference type="Rhea" id="RHEA-COMP:9863"/>
        <dbReference type="Rhea" id="RHEA-COMP:11604"/>
        <dbReference type="ChEBI" id="CHEBI:15378"/>
        <dbReference type="ChEBI" id="CHEBI:29999"/>
        <dbReference type="ChEBI" id="CHEBI:30616"/>
        <dbReference type="ChEBI" id="CHEBI:83421"/>
        <dbReference type="ChEBI" id="CHEBI:456216"/>
        <dbReference type="EC" id="2.7.11.1"/>
    </reaction>
</comment>
<evidence type="ECO:0000256" key="6">
    <source>
        <dbReference type="ARBA" id="ARBA00022527"/>
    </source>
</evidence>
<dbReference type="InterPro" id="IPR012993">
    <property type="entry name" value="UME"/>
</dbReference>
<comment type="catalytic activity">
    <reaction evidence="20">
        <text>L-threonyl-[protein] + ATP = O-phospho-L-threonyl-[protein] + ADP + H(+)</text>
        <dbReference type="Rhea" id="RHEA:46608"/>
        <dbReference type="Rhea" id="RHEA-COMP:11060"/>
        <dbReference type="Rhea" id="RHEA-COMP:11605"/>
        <dbReference type="ChEBI" id="CHEBI:15378"/>
        <dbReference type="ChEBI" id="CHEBI:30013"/>
        <dbReference type="ChEBI" id="CHEBI:30616"/>
        <dbReference type="ChEBI" id="CHEBI:61977"/>
        <dbReference type="ChEBI" id="CHEBI:456216"/>
        <dbReference type="EC" id="2.7.11.1"/>
    </reaction>
</comment>
<feature type="domain" description="FAT" evidence="23">
    <location>
        <begin position="1439"/>
        <end position="2015"/>
    </location>
</feature>
<dbReference type="FunFam" id="1.10.1070.11:FF:000031">
    <property type="entry name" value="Phosphatidyl inositol 3-kinase"/>
    <property type="match status" value="1"/>
</dbReference>
<dbReference type="Proteomes" id="UP000654913">
    <property type="component" value="Chromosome 8"/>
</dbReference>
<dbReference type="SUPFAM" id="SSF56112">
    <property type="entry name" value="Protein kinase-like (PK-like)"/>
    <property type="match status" value="1"/>
</dbReference>
<evidence type="ECO:0000313" key="26">
    <source>
        <dbReference type="Proteomes" id="UP000654913"/>
    </source>
</evidence>
<feature type="domain" description="PI3K/PI4K catalytic" evidence="22">
    <location>
        <begin position="2129"/>
        <end position="2448"/>
    </location>
</feature>
<dbReference type="SMART" id="SM00802">
    <property type="entry name" value="UME"/>
    <property type="match status" value="1"/>
</dbReference>
<dbReference type="OrthoDB" id="381190at2759"/>
<evidence type="ECO:0000256" key="7">
    <source>
        <dbReference type="ARBA" id="ARBA00022679"/>
    </source>
</evidence>
<dbReference type="PROSITE" id="PS00916">
    <property type="entry name" value="PI3_4_KINASE_2"/>
    <property type="match status" value="1"/>
</dbReference>
<sequence length="2464" mass="276697">MTANELNANRDSTISMADWTSAEPVSSTLAAQLAPRLSSQGSPVHRLTRESFAQLRQELVEGKYSQLSLDDSVTDVSRLICIVLKAGLEPCTKNEKPGNSELNGQLLDCLDIIQIAVEKVPQTLTEVPDPEILGARANAPLYAWLVVQLLHLSCTQNNCTVDEKVTRIFSTIVCAQYKTTKLWSPCHAIPTFLRACANEVIFSLEKLQHQGRWGISQFKSSFPVPEGPLFVVLGKLGLPRNLFEKRVSLGSFQGAVLVTLGLLDSFLVRLDGQISFPSKASSMRQNLAWILSGYQRIWSVVSIWLQGTSMDKVDSKVEICSRFLASIRACCLCETSSEIETVYDSLQMLGDILSSDCLSHSTSLQSQLACFIDDFVNFSDCTEKQLKSIRRLLPPLSDAMRKTTFKSLGIHLKSAVHNSLNNAVQAQLNPGPTALLASNDGVDAMTYSFASSQTPGRPNDSEAREIPRRRRLLQPELQCRVTVAQQLTLRLLEFIRYEGAANLESLKLAVFKCFPALSEQEKYEFLNDLGRLPCAINGSLTVTIQSNPDSLGKEFCHICDDELQSHIQSDVQVNECDVLCQVLAFIVPKISRSSTIRVTAMATLKRILMHTPSPIHLKLSGSIFGDFLLGSLRSSVRELRVIAGHTVACFVRDGLGHETRRGNFVIFLDWLKSLSEKKETALHETCIMSLCRLARFSNDEEMNIVLLRLIEYLGHPNPFTCGVAYTELSKLGQQLAVTPAALFRPFWRTLSVIVVKNLQSRPYMAEQLCDLLGMTVDDFLRLTEVYVLPHLVLLRKREIIARIGGTYKDGKAPFDICSEKDNLAAILAFLLCQPSPDPQKMIMSTLSDVDSAFDGRALAELVRIEPILIACDLLKGLGDTGEDKGARFYQALLVLASLVPRKSSHTSRQSNLIGHFIEEHVLGIITQFAHAINDFQIRQPIVEKKRNIMAIGAMIKVAPGYVSSALPQICACLRSALEFKELCNNSFIVWGVLVRSLHEEEVEPLLDQTLSIVIKHWVTFTEDTRTFAYQLVEHVLGLHNELLQDVFGTMPSLASIPVLSKFDTTISKMKDTMDVRSHFITFSRRCSSENATVVEQALTELVSYLSRHEEFLHRSVISEQPDPAVMHLVRSLLDCCVKFNATSESITLLSARCLGHIGCLDPNRVDSIKEKKEILVLSNFGKMEETFDFVLFFFQHVLVDAFLSASNTRAQGFLAYAMQNLLRFCNLNSAITQRSRDVVDEKYQRWLELPEAVRNILTPFLTSKYTVTIGAAGSGCTYPLFSPGVSHADWLRSFVQNLLQSGSGDNARSVFGVCSRIIKGQDISIASFLLPFAVLNRVVGGTQKEKDDLHGELMNILTYPLPENRNEVHEAILLCTQSVFEVLDYLSRWVQGKKKQLGSLRNRGHHRASKENDRDLLVGSYSSQIKAVESLLSSIPPEVISKRAVECKSFSRALFHWEQYIRQYTSRPQKQHPTSLESLYQHLQDIYSQIDEPDGIEGISTHLHVLDIDQQVLEHRKAGRWATAQSWYELQLEKEPGNLDAQWNLFTCLKESGQQDAILTRFEILRPTSSMPKFLSFAVEASWVTGKWDKMHNYLKLCARKTTADFNIGIGLALDAFRQGERQQFGKLIDGLRLSVAKALTTNSVTSLQSCHDSMLKLHALTEVESVILAGAAHKKPDSRTDLRNSLDRRLDVLGGYLSDKQYLLGLRRAAMELSGTFIDSDIAAAWLTSARLLRRGNFGNQAYQSMLNAAHLKDRSATIEHARLLWKDGHHRKAIQILEGAIAVNEFSSTTSNPDNLNPQSAVSSHENHQNLLAARAHLLLAKWTDRAGQTQSDVIVQRYREAIKLHSRWEKAHYYLGKHYNKILDSEKLKPPGKEAQIYLSGEASKLVVDNYLRSLAHGNKYVFQSLPKVLTLWLEHASTVEQPFDPKRGDNADFQAHTLNQRKKSLDDMHSQLKKYVNRMPAALLFTILPQVVARICHPTPTVCTLLTRIVAKAVNAFPQQGLWTVLAVVKSSSTDRASRGFTCLQKITDINKKLKTEASIDIRGMISQGQKFSDELLQLCVAKIESKTFRINLARHLNFNHKVAPCRLVVPFQAMLTPSLPASHDSEYLKGFRAFPRDSTTIEGVLDDAQILSSLQKPRKIGIRGSDGRIYNILCKPKDDLRKDQRLMEFNNMINRFLKKDVESSKRRMYIKTYAVTPLNEECGLIEWVDNLRTLRDLVTKSLRERGITPNYEEIRHYLNEACSDASKISLFTDKVLATFPPVLHEWFVEMFPETGAWFAARLRYTRSCAVMSMVGYVLGLGDRHGENILFEEGTGGVLHVDFNCLFDKGLTFDKPELVPFRLTQNMIDAFGAYKYNGPFRKTCELSLDLLRQNEDALMTILETFLHDPTTDFIGKKRRTHANVPDTPAGVLENVRNKLRGLLPGESVPLSVDGHVDELIIQATDTRNLAAMYIGWCSFF</sequence>
<organism evidence="25 26">
    <name type="scientific">Aspergillus puulaauensis</name>
    <dbReference type="NCBI Taxonomy" id="1220207"/>
    <lineage>
        <taxon>Eukaryota</taxon>
        <taxon>Fungi</taxon>
        <taxon>Dikarya</taxon>
        <taxon>Ascomycota</taxon>
        <taxon>Pezizomycotina</taxon>
        <taxon>Eurotiomycetes</taxon>
        <taxon>Eurotiomycetidae</taxon>
        <taxon>Eurotiales</taxon>
        <taxon>Aspergillaceae</taxon>
        <taxon>Aspergillus</taxon>
    </lineage>
</organism>
<evidence type="ECO:0000256" key="5">
    <source>
        <dbReference type="ARBA" id="ARBA00021345"/>
    </source>
</evidence>
<reference evidence="25" key="1">
    <citation type="submission" date="2021-01" db="EMBL/GenBank/DDBJ databases">
        <authorList>
            <consortium name="Aspergillus puulaauensis MK2 genome sequencing consortium"/>
            <person name="Kazuki M."/>
            <person name="Futagami T."/>
        </authorList>
    </citation>
    <scope>NUCLEOTIDE SEQUENCE</scope>
    <source>
        <strain evidence="25">MK2</strain>
    </source>
</reference>
<dbReference type="FunFam" id="3.30.1010.10:FF:000017">
    <property type="entry name" value="Inositol kinase kinase (UvsB)"/>
    <property type="match status" value="1"/>
</dbReference>
<dbReference type="GO" id="GO:0004674">
    <property type="term" value="F:protein serine/threonine kinase activity"/>
    <property type="evidence" value="ECO:0007669"/>
    <property type="project" value="UniProtKB-KW"/>
</dbReference>
<evidence type="ECO:0000256" key="21">
    <source>
        <dbReference type="ARBA" id="ARBA00048679"/>
    </source>
</evidence>
<dbReference type="Pfam" id="PF02259">
    <property type="entry name" value="FAT"/>
    <property type="match status" value="1"/>
</dbReference>
<dbReference type="PANTHER" id="PTHR11139">
    <property type="entry name" value="ATAXIA TELANGIECTASIA MUTATED ATM -RELATED"/>
    <property type="match status" value="1"/>
</dbReference>
<dbReference type="InterPro" id="IPR003151">
    <property type="entry name" value="PIK-rel_kinase_FAT"/>
</dbReference>
<evidence type="ECO:0000256" key="4">
    <source>
        <dbReference type="ARBA" id="ARBA00012513"/>
    </source>
</evidence>
<dbReference type="InterPro" id="IPR011990">
    <property type="entry name" value="TPR-like_helical_dom_sf"/>
</dbReference>
<dbReference type="InterPro" id="IPR011009">
    <property type="entry name" value="Kinase-like_dom_sf"/>
</dbReference>
<evidence type="ECO:0000256" key="13">
    <source>
        <dbReference type="ARBA" id="ARBA00023204"/>
    </source>
</evidence>
<comment type="subunit">
    <text evidence="3">Associates with DNA double-strand breaks.</text>
</comment>
<dbReference type="EC" id="2.7.11.1" evidence="4"/>
<reference evidence="25" key="2">
    <citation type="submission" date="2021-02" db="EMBL/GenBank/DDBJ databases">
        <title>Aspergillus puulaauensis MK2 genome sequence.</title>
        <authorList>
            <person name="Futagami T."/>
            <person name="Mori K."/>
            <person name="Kadooka C."/>
            <person name="Tanaka T."/>
        </authorList>
    </citation>
    <scope>NUCLEOTIDE SEQUENCE</scope>
    <source>
        <strain evidence="25">MK2</strain>
    </source>
</reference>
<dbReference type="PROSITE" id="PS50290">
    <property type="entry name" value="PI3_4_KINASE_3"/>
    <property type="match status" value="1"/>
</dbReference>
<evidence type="ECO:0000256" key="1">
    <source>
        <dbReference type="ARBA" id="ARBA00004123"/>
    </source>
</evidence>
<keyword evidence="11" id="KW-0067">ATP-binding</keyword>
<dbReference type="Gene3D" id="3.30.1010.10">
    <property type="entry name" value="Phosphatidylinositol 3-kinase Catalytic Subunit, Chain A, domain 4"/>
    <property type="match status" value="1"/>
</dbReference>
<dbReference type="RefSeq" id="XP_041562518.1">
    <property type="nucleotide sequence ID" value="XM_041696938.1"/>
</dbReference>
<evidence type="ECO:0000259" key="23">
    <source>
        <dbReference type="PROSITE" id="PS51189"/>
    </source>
</evidence>
<comment type="subcellular location">
    <subcellularLocation>
        <location evidence="1">Nucleus</location>
    </subcellularLocation>
</comment>
<proteinExistence type="inferred from homology"/>
<dbReference type="GO" id="GO:0005634">
    <property type="term" value="C:nucleus"/>
    <property type="evidence" value="ECO:0007669"/>
    <property type="project" value="UniProtKB-SubCell"/>
</dbReference>
<protein>
    <recommendedName>
        <fullName evidence="5">Serine/threonine-protein kinase MEC1</fullName>
        <ecNumber evidence="4">2.7.11.1</ecNumber>
    </recommendedName>
    <alternativeName>
        <fullName evidence="19">ATR homolog</fullName>
    </alternativeName>
    <alternativeName>
        <fullName evidence="18">DNA-damage checkpoint kinase MEC1</fullName>
    </alternativeName>
    <alternativeName>
        <fullName evidence="17">Mitosis entry checkpoint protein 1</fullName>
    </alternativeName>
</protein>
<comment type="function">
    <text evidence="16">Serine/threonine protein kinase which activates checkpoint signaling upon genotoxic stresses such as ionizing radiation (IR), ultraviolet light (UV), or DNA replication stalling, thereby acting as a DNA damage sensor. Recognizes the substrate consensus sequence [ST]-Q. Phosphorylates histone H2A to form H2AS128ph (gamma-H2A) at sites of DNA damage, involved in the regulation of DNA damage response mechanism. Required for the control of telomere length and genome stability.</text>
</comment>
<keyword evidence="13" id="KW-0234">DNA repair</keyword>
<dbReference type="SUPFAM" id="SSF48371">
    <property type="entry name" value="ARM repeat"/>
    <property type="match status" value="2"/>
</dbReference>
<accession>A0A7R7XZF3</accession>
<dbReference type="GeneID" id="64980328"/>
<evidence type="ECO:0000256" key="10">
    <source>
        <dbReference type="ARBA" id="ARBA00022777"/>
    </source>
</evidence>
<dbReference type="Gene3D" id="1.10.1070.11">
    <property type="entry name" value="Phosphatidylinositol 3-/4-kinase, catalytic domain"/>
    <property type="match status" value="1"/>
</dbReference>
<name>A0A7R7XZF3_9EURO</name>
<evidence type="ECO:0000256" key="20">
    <source>
        <dbReference type="ARBA" id="ARBA00047899"/>
    </source>
</evidence>
<evidence type="ECO:0000256" key="18">
    <source>
        <dbReference type="ARBA" id="ARBA00030459"/>
    </source>
</evidence>
<dbReference type="KEGG" id="apuu:APUU_80634A"/>
<dbReference type="PROSITE" id="PS51190">
    <property type="entry name" value="FATC"/>
    <property type="match status" value="1"/>
</dbReference>
<dbReference type="GO" id="GO:0000077">
    <property type="term" value="P:DNA damage checkpoint signaling"/>
    <property type="evidence" value="ECO:0007669"/>
    <property type="project" value="TreeGrafter"/>
</dbReference>
<keyword evidence="9" id="KW-0227">DNA damage</keyword>
<evidence type="ECO:0000256" key="15">
    <source>
        <dbReference type="ARBA" id="ARBA00023254"/>
    </source>
</evidence>
<evidence type="ECO:0000256" key="2">
    <source>
        <dbReference type="ARBA" id="ARBA00010769"/>
    </source>
</evidence>
<comment type="similarity">
    <text evidence="2">Belongs to the PI3/PI4-kinase family. ATM subfamily.</text>
</comment>
<keyword evidence="14" id="KW-0539">Nucleus</keyword>
<evidence type="ECO:0000256" key="8">
    <source>
        <dbReference type="ARBA" id="ARBA00022741"/>
    </source>
</evidence>
<dbReference type="InterPro" id="IPR003152">
    <property type="entry name" value="FATC_dom"/>
</dbReference>
<keyword evidence="8" id="KW-0547">Nucleotide-binding</keyword>
<keyword evidence="7" id="KW-0808">Transferase</keyword>
<evidence type="ECO:0000259" key="22">
    <source>
        <dbReference type="PROSITE" id="PS50290"/>
    </source>
</evidence>
<dbReference type="Pfam" id="PF08064">
    <property type="entry name" value="UME"/>
    <property type="match status" value="1"/>
</dbReference>
<dbReference type="InterPro" id="IPR018936">
    <property type="entry name" value="PI3/4_kinase_CS"/>
</dbReference>
<evidence type="ECO:0000256" key="16">
    <source>
        <dbReference type="ARBA" id="ARBA00025079"/>
    </source>
</evidence>
<evidence type="ECO:0000313" key="25">
    <source>
        <dbReference type="EMBL" id="BCS30332.1"/>
    </source>
</evidence>
<dbReference type="GO" id="GO:0006281">
    <property type="term" value="P:DNA repair"/>
    <property type="evidence" value="ECO:0007669"/>
    <property type="project" value="UniProtKB-KW"/>
</dbReference>
<evidence type="ECO:0000256" key="11">
    <source>
        <dbReference type="ARBA" id="ARBA00022840"/>
    </source>
</evidence>
<dbReference type="InterPro" id="IPR000403">
    <property type="entry name" value="PI3/4_kinase_cat_dom"/>
</dbReference>
<gene>
    <name evidence="25" type="primary">MEC1</name>
    <name evidence="25" type="ORF">APUU_80634A</name>
</gene>
<dbReference type="InterPro" id="IPR036940">
    <property type="entry name" value="PI3/4_kinase_cat_sf"/>
</dbReference>
<dbReference type="Pfam" id="PF02260">
    <property type="entry name" value="FATC"/>
    <property type="match status" value="1"/>
</dbReference>
<dbReference type="SUPFAM" id="SSF48452">
    <property type="entry name" value="TPR-like"/>
    <property type="match status" value="1"/>
</dbReference>
<dbReference type="SMART" id="SM01343">
    <property type="entry name" value="FATC"/>
    <property type="match status" value="1"/>
</dbReference>